<sequence length="529" mass="60124">MESLHDLAVHRLAKAEGRDPRLVFAQQRNQSQFQFQKVDKSKYLGPVPKDDGGLLELMVSLPCAEDSKIRIDQSDPTTRSKLAEIKLACEVWIEVDDDFVTILGRNKDKLKAALTELQTFIKRINKEIEGRMISLVEHSIATSRLPVEIKSITSDGAPYRPVTTTVHSEKIKCPAKDEKSTGGYQGLADELGEAIREAAKRIRPVEGELRVRMHMGLFSLQMRRANQDTFYDDEGFRKYLKKTSDKGWAYVGHRLGNETLAQRLLDVIYQTEDLSDLDACKFMGASATILSIRDIKPRYCLVLLAKGLRIEVDIKYEPGYHQEATVESIRGFHCARRDQVVEVAVSCPDRAFDWHLSVEAEANTSRLPPEIMTFVRLGLKLRRPASREDFLVTEVDDVLLRAAEINEIACKVSWTFEFTQKPYRLEVSVYHEWGSESLRTPSQQWRTLNTADVPGPTKSCGIMMYGQEWDEKMQEINKPGGPQSDFAIGFPELFHEGDLSLGIEDFLQEVQGLYELTELATIPDQHRDL</sequence>
<organism evidence="2 3">
    <name type="scientific">Cytospora chrysosperma</name>
    <name type="common">Cytospora canker fungus</name>
    <name type="synonym">Sphaeria chrysosperma</name>
    <dbReference type="NCBI Taxonomy" id="252740"/>
    <lineage>
        <taxon>Eukaryota</taxon>
        <taxon>Fungi</taxon>
        <taxon>Dikarya</taxon>
        <taxon>Ascomycota</taxon>
        <taxon>Pezizomycotina</taxon>
        <taxon>Sordariomycetes</taxon>
        <taxon>Sordariomycetidae</taxon>
        <taxon>Diaporthales</taxon>
        <taxon>Cytosporaceae</taxon>
        <taxon>Cytospora</taxon>
    </lineage>
</organism>
<comment type="caution">
    <text evidence="2">The sequence shown here is derived from an EMBL/GenBank/DDBJ whole genome shotgun (WGS) entry which is preliminary data.</text>
</comment>
<dbReference type="InterPro" id="IPR057227">
    <property type="entry name" value="DUF7905"/>
</dbReference>
<name>A0A423VL97_CYTCH</name>
<dbReference type="STRING" id="252740.A0A423VL97"/>
<feature type="domain" description="DUF7905" evidence="1">
    <location>
        <begin position="190"/>
        <end position="475"/>
    </location>
</feature>
<dbReference type="EMBL" id="LJZO01000041">
    <property type="protein sequence ID" value="ROV91786.1"/>
    <property type="molecule type" value="Genomic_DNA"/>
</dbReference>
<gene>
    <name evidence="2" type="ORF">VSDG_06516</name>
</gene>
<dbReference type="Pfam" id="PF25482">
    <property type="entry name" value="DUF7905"/>
    <property type="match status" value="1"/>
</dbReference>
<dbReference type="Proteomes" id="UP000284375">
    <property type="component" value="Unassembled WGS sequence"/>
</dbReference>
<protein>
    <recommendedName>
        <fullName evidence="1">DUF7905 domain-containing protein</fullName>
    </recommendedName>
</protein>
<reference evidence="2 3" key="1">
    <citation type="submission" date="2015-09" db="EMBL/GenBank/DDBJ databases">
        <title>Host preference determinants of Valsa canker pathogens revealed by comparative genomics.</title>
        <authorList>
            <person name="Yin Z."/>
            <person name="Huang L."/>
        </authorList>
    </citation>
    <scope>NUCLEOTIDE SEQUENCE [LARGE SCALE GENOMIC DNA]</scope>
    <source>
        <strain evidence="2 3">YSFL</strain>
    </source>
</reference>
<dbReference type="AlphaFoldDB" id="A0A423VL97"/>
<evidence type="ECO:0000313" key="2">
    <source>
        <dbReference type="EMBL" id="ROV91786.1"/>
    </source>
</evidence>
<keyword evidence="3" id="KW-1185">Reference proteome</keyword>
<dbReference type="OrthoDB" id="5216603at2759"/>
<proteinExistence type="predicted"/>
<evidence type="ECO:0000259" key="1">
    <source>
        <dbReference type="Pfam" id="PF25482"/>
    </source>
</evidence>
<evidence type="ECO:0000313" key="3">
    <source>
        <dbReference type="Proteomes" id="UP000284375"/>
    </source>
</evidence>
<accession>A0A423VL97</accession>